<dbReference type="HOGENOM" id="CLU_1782561_0_0_2"/>
<dbReference type="AlphaFoldDB" id="B1YCC9"/>
<dbReference type="GeneID" id="6166010"/>
<organism evidence="2 3">
    <name type="scientific">Pyrobaculum neutrophilum (strain DSM 2338 / JCM 9278 / NBRC 100436 / V24Sta)</name>
    <name type="common">Thermoproteus neutrophilus</name>
    <dbReference type="NCBI Taxonomy" id="444157"/>
    <lineage>
        <taxon>Archaea</taxon>
        <taxon>Thermoproteota</taxon>
        <taxon>Thermoprotei</taxon>
        <taxon>Thermoproteales</taxon>
        <taxon>Thermoproteaceae</taxon>
        <taxon>Pyrobaculum</taxon>
    </lineage>
</organism>
<sequence length="145" mass="16663">MNAVLQEVERRLALVEKYYENYRSYLARGAYSKASEHLWGIANNLASLLSLLKGGRPITRHSDLRRFLDVLVRELAAREGGGEVVEAFKEGVLALEILHANFFHDFLEERQFEELRIKAERLLKILEEELYRLLQAQFGGSGGTR</sequence>
<evidence type="ECO:0000313" key="3">
    <source>
        <dbReference type="Proteomes" id="UP000001694"/>
    </source>
</evidence>
<feature type="coiled-coil region" evidence="1">
    <location>
        <begin position="109"/>
        <end position="136"/>
    </location>
</feature>
<dbReference type="KEGG" id="tne:Tneu_0497"/>
<evidence type="ECO:0000256" key="1">
    <source>
        <dbReference type="SAM" id="Coils"/>
    </source>
</evidence>
<dbReference type="Proteomes" id="UP000001694">
    <property type="component" value="Chromosome"/>
</dbReference>
<evidence type="ECO:0000313" key="2">
    <source>
        <dbReference type="EMBL" id="ACB39442.1"/>
    </source>
</evidence>
<dbReference type="RefSeq" id="WP_012349862.1">
    <property type="nucleotide sequence ID" value="NC_010525.1"/>
</dbReference>
<name>B1YCC9_PYRNV</name>
<gene>
    <name evidence="2" type="ordered locus">Tneu_0497</name>
</gene>
<dbReference type="Pfam" id="PF05942">
    <property type="entry name" value="PaREP1"/>
    <property type="match status" value="1"/>
</dbReference>
<proteinExistence type="predicted"/>
<dbReference type="InterPro" id="IPR010268">
    <property type="entry name" value="PaREP1"/>
</dbReference>
<accession>B1YCC9</accession>
<keyword evidence="1" id="KW-0175">Coiled coil</keyword>
<dbReference type="OrthoDB" id="30877at2157"/>
<dbReference type="EMBL" id="CP001014">
    <property type="protein sequence ID" value="ACB39442.1"/>
    <property type="molecule type" value="Genomic_DNA"/>
</dbReference>
<dbReference type="Gene3D" id="1.20.120.330">
    <property type="entry name" value="Nucleotidyltransferases domain 2"/>
    <property type="match status" value="1"/>
</dbReference>
<reference evidence="2" key="1">
    <citation type="submission" date="2008-03" db="EMBL/GenBank/DDBJ databases">
        <title>Complete sequence of Thermoproteus neutrophilus V24Sta.</title>
        <authorList>
            <consortium name="US DOE Joint Genome Institute"/>
            <person name="Copeland A."/>
            <person name="Lucas S."/>
            <person name="Lapidus A."/>
            <person name="Glavina del Rio T."/>
            <person name="Dalin E."/>
            <person name="Tice H."/>
            <person name="Bruce D."/>
            <person name="Goodwin L."/>
            <person name="Pitluck S."/>
            <person name="Sims D."/>
            <person name="Brettin T."/>
            <person name="Detter J.C."/>
            <person name="Han C."/>
            <person name="Kuske C.R."/>
            <person name="Schmutz J."/>
            <person name="Larimer F."/>
            <person name="Land M."/>
            <person name="Hauser L."/>
            <person name="Kyrpides N."/>
            <person name="Mikhailova N."/>
            <person name="Biddle J.F."/>
            <person name="Zhang Z."/>
            <person name="Fitz-Gibbon S.T."/>
            <person name="Lowe T.M."/>
            <person name="Saltikov C."/>
            <person name="House C.H."/>
            <person name="Richardson P."/>
        </authorList>
    </citation>
    <scope>NUCLEOTIDE SEQUENCE [LARGE SCALE GENOMIC DNA]</scope>
    <source>
        <strain evidence="2">V24Sta</strain>
    </source>
</reference>
<protein>
    <submittedName>
        <fullName evidence="2">PaREP1 domain containing protein</fullName>
    </submittedName>
</protein>
<keyword evidence="3" id="KW-1185">Reference proteome</keyword>
<dbReference type="eggNOG" id="arCOG03722">
    <property type="taxonomic scope" value="Archaea"/>
</dbReference>